<feature type="domain" description="Ig-like" evidence="16">
    <location>
        <begin position="764"/>
        <end position="852"/>
    </location>
</feature>
<keyword evidence="10 12" id="KW-0424">Laminin EGF-like domain</keyword>
<dbReference type="InterPro" id="IPR050685">
    <property type="entry name" value="LDLR"/>
</dbReference>
<feature type="domain" description="Ig-like" evidence="16">
    <location>
        <begin position="2597"/>
        <end position="2686"/>
    </location>
</feature>
<evidence type="ECO:0000256" key="13">
    <source>
        <dbReference type="SAM" id="MobiDB-lite"/>
    </source>
</evidence>
<dbReference type="InterPro" id="IPR036055">
    <property type="entry name" value="LDL_receptor-like_sf"/>
</dbReference>
<dbReference type="SMART" id="SM00180">
    <property type="entry name" value="EGF_Lam"/>
    <property type="match status" value="5"/>
</dbReference>
<evidence type="ECO:0000256" key="1">
    <source>
        <dbReference type="ARBA" id="ARBA00004167"/>
    </source>
</evidence>
<evidence type="ECO:0000313" key="19">
    <source>
        <dbReference type="Proteomes" id="UP001642540"/>
    </source>
</evidence>
<dbReference type="InterPro" id="IPR007110">
    <property type="entry name" value="Ig-like_dom"/>
</dbReference>
<dbReference type="InterPro" id="IPR000742">
    <property type="entry name" value="EGF"/>
</dbReference>
<dbReference type="InterPro" id="IPR003598">
    <property type="entry name" value="Ig_sub2"/>
</dbReference>
<comment type="caution">
    <text evidence="18">The sequence shown here is derived from an EMBL/GenBank/DDBJ whole genome shotgun (WGS) entry which is preliminary data.</text>
</comment>
<feature type="disulfide bond" evidence="11">
    <location>
        <begin position="437"/>
        <end position="449"/>
    </location>
</feature>
<dbReference type="PROSITE" id="PS50068">
    <property type="entry name" value="LDLRA_2"/>
    <property type="match status" value="13"/>
</dbReference>
<dbReference type="CDD" id="cd00055">
    <property type="entry name" value="EGF_Lam"/>
    <property type="match status" value="4"/>
</dbReference>
<evidence type="ECO:0000259" key="15">
    <source>
        <dbReference type="PROSITE" id="PS50027"/>
    </source>
</evidence>
<sequence length="2704" mass="295117">MTWWVERFKGPQRVGCLLLLIFVLLTLVHSSSPRQKSENDLVFEDDHEPPRNLIITGKSSSHKRGKSNSSDKVNDKSKRFKWELNDDPGATEGDGRSSHRRQQPSSSSSSKLPKTLSVGLASPNRLTNEGRKRTARVPETDDEDLINSGDDVGSGDMPHPGSLPDDGQPPLPGPERGDRGSFEKRYFRVDLTIGKSWSPALGDRASAAFHSYQIDLEREIRQVMSLDAEHIQIISFKNINDPAFVRCTFDIGVQGISREQVEEEFMTYLEVQSIGQLRVRRDGFSVKDIGAPPESCPDDHLECESGNCVLLTKRCDGVNDCGDNTDELGCISVTLPTTTSAPLKLTTTTRPAVQLRPTTTSTIIREDIGLGLGNESSSSGRIPIPLPSSRDGCRADDQVRCPDGSEIYICSDEICDGVRNCPDGSDEDPSKCAENTCPAGQFSCDLTKCIDEYRRCDGIRDCIDNTDEGVECRGQPQPQCSEFEFQCSDGNCIPSYQVCDKRRDCSDGLDEANCRAQCSPFQFQCRDGTCIDLSRECDQNPDCPDSSDEGTRCNYVPEPCRSDQFSCHRGGGCIALSAVCDTIPDCDDMSDELPSSCPACRSGEFRCDDGRCIPEYLKCNRNNDCSRGEDERNCRVPVTCRPDQFQCGDGRCIQDSYVCDGHSDCADRSDESRCIPPEPTCRENQFSCQTGGCVDLRARCDNSLDCQDGSDEFNCTRTTTQRPSACRPGEFACRSRDQCVPYSAVCNGVYDCNDFSDEDDHCRPAVAHGLNLKTYPAEQTIKQGNEVVFQCRDEGPLRAPVRWSRGSGLPLPQGSRDISGRLEMPNIATEHTGTYICEAVGYPSSTPGSRVSVYLRVDSYEPPPTRPPSACGVNQATCNSGECISKSMVCDGDLDCADGSDETRCRGREGCEPNEFQCGNKRCVPKQWRCDSDDDCGDSTDEMSCTTPPPGSPCQYNEFRCSSGDRCIPKAFHCDKELDCQDRSDEFGCSAPVIQRPPPPIVNIEIGYSFNISCTAIGTPTPEVVWRLNWGHIPDKCVTSSVNGVGVLTCSNIQISDQGAYSCEAINTLGSTFAIPDCILVVKPAPGVCSTGFFNDLASSSRDCLPCFCHGQTSQCSSSNLFLSQLPSPDGNYRLVGVSMNVLGGTVEIQDRRYSIPTTAIRVLPIGVQVQIPSVRTLAIPSDVIPYFALPPSHNGNLLRSYGGHLRYSLRYRGTGRTLTAPDVIISGNGLTLLHMGKEAWSPNREHAVSARLFVGDWFKKVSGRPGGDQPADGVEPATREEILTVLSNVEYVLVRAQYDQGSSLDTTISGIRLDTAVPVNTGQGQAVYVEECRCPQGYTGLSCQDCSPGYERRQQGQWGGICVKTTPRVECRAGEYMDFNQCLPCPCPSEDRRFATGCYKDVDTGITCECLPGHVGRNCDNCAPGYEKSRDYPYQCRPVVASCDVEGSLSPIADPSGRCVCKQHVTGPTCNECQPNTFFLSSTNEHGCVSCFCMGVTPTCSSSNWYRTQESAVFLNNNLGFTLVDETQGDEIKDGFIFETNSREVGFREFSRYSPGTYYWQLPYNFLGDKVTSYGGYLNYTVRYVPQPGGQSSPNNAADVEINGNDIRLLYFRKATLSPNRQETITVPLLEQYWQRQDGQTANREHLLMALANLDSLLIKATYTTSTREAFLSNVILDIAVPRNTGQEQAFPVEQCACPVGYIGLSCQECAYGYTRSLRGLYLGLCEPCSCNGHSDECDSKTGVCRNCRGHTAGDFCEECEDGYSGDPRSGECRLETARCFCDPRGSVRADCPDGRNCLCKGNVEGASCNLCRGGSFSLQEINPLGCLECFCSRASSECASANLYRSSIELQIVSAGPHEVTLTDSTRTASIQEITVDNNNGELSYRYPGGTRSERLFWSLPAKFTGNKLTSYGGKLRATRRYLVRPGTDSTPGEDIDVILVGSSGISLYWIYGSLLSGQEVGLEVSLRETAGWRHIGGSGNMASRSDILEVLSDLEAILIRATFTDEMEASFIKEISLDEAVRQNTPFGIVMDVEECRCPPGYEGLSCEQCSPGYYLDPNDRSRDQRGTCRACPCGDNSEGCRFEGNRPVCLCRPGFTGSYCEARVTVPGPSLVGGTTAPRIQVAIDEPAQLATVGTYVTFRCTARVIQHSTPLRITWSKDRGGIPPGRARDDGQGLLVISQTRTEDSGTYLCTVTDGVSTIVETAILTVETGESAETGIRPSVSILPRSQTVRVNEAVELRCEALGIPAPIVTWTSNRGPLSPHIRVDGGILRIASVRKSDEAEYICTARNNQGTESQRAILYVQGEDYTSYPSEPVPPVFGLIITINPSSYEARPGETVRFRCDVNERGAQIQWAKVSGVLPQTASQTPDGTLSFTSVRESDAGVYVCTAVSDSGQTTQAQARLSVSFLSSPPSARIEPERQTIAQGSFIEIRCVPTGNPSPVIEWSKVGSTLPDSVQRNSEVLRIERADVSDSGVYVCQVENAAGKSLALAIVEVGRREAPQIEMYPSRLQTVVREGSALFQCRITSGFPSPTLTWTRANGQRLPTTAEEIQGGVLRFNSVTGEEEGEYICSAENLAGTVTAFATLEIQTPPKITISPSTPHRVGSGERVRLECRADGEPLPTVSWKKLQPGGLEGIELNSYPYGIPDIAFYEINRVSKSDEGSYSCVAKNEAGVDEGRIQLLIDDFEDFASPSSPAVY</sequence>
<feature type="disulfide bond" evidence="11">
    <location>
        <begin position="444"/>
        <end position="462"/>
    </location>
</feature>
<feature type="disulfide bond" evidence="11">
    <location>
        <begin position="681"/>
        <end position="693"/>
    </location>
</feature>
<dbReference type="InterPro" id="IPR002172">
    <property type="entry name" value="LDrepeatLR_classA_rpt"/>
</dbReference>
<feature type="disulfide bond" evidence="11">
    <location>
        <begin position="315"/>
        <end position="330"/>
    </location>
</feature>
<dbReference type="InterPro" id="IPR009030">
    <property type="entry name" value="Growth_fac_rcpt_cys_sf"/>
</dbReference>
<feature type="disulfide bond" evidence="11">
    <location>
        <begin position="480"/>
        <end position="492"/>
    </location>
</feature>
<dbReference type="PROSITE" id="PS00022">
    <property type="entry name" value="EGF_1"/>
    <property type="match status" value="1"/>
</dbReference>
<feature type="disulfide bond" evidence="11">
    <location>
        <begin position="930"/>
        <end position="945"/>
    </location>
</feature>
<dbReference type="InterPro" id="IPR036179">
    <property type="entry name" value="Ig-like_dom_sf"/>
</dbReference>
<keyword evidence="4 14" id="KW-0732">Signal</keyword>
<feature type="disulfide bond" evidence="11">
    <location>
        <begin position="700"/>
        <end position="715"/>
    </location>
</feature>
<dbReference type="InterPro" id="IPR056863">
    <property type="entry name" value="LMN_ATRN_NET-like_EGF"/>
</dbReference>
<feature type="disulfide bond" evidence="11">
    <location>
        <begin position="878"/>
        <end position="896"/>
    </location>
</feature>
<dbReference type="PROSITE" id="PS01209">
    <property type="entry name" value="LDLRA_1"/>
    <property type="match status" value="8"/>
</dbReference>
<feature type="disulfide bond" evidence="11">
    <location>
        <begin position="659"/>
        <end position="674"/>
    </location>
</feature>
<feature type="disulfide bond" evidence="11">
    <location>
        <begin position="296"/>
        <end position="308"/>
    </location>
</feature>
<feature type="compositionally biased region" description="Basic and acidic residues" evidence="13">
    <location>
        <begin position="128"/>
        <end position="139"/>
    </location>
</feature>
<dbReference type="InterPro" id="IPR003599">
    <property type="entry name" value="Ig_sub"/>
</dbReference>
<dbReference type="InterPro" id="IPR013783">
    <property type="entry name" value="Ig-like_fold"/>
</dbReference>
<feature type="domain" description="Laminin IV type A" evidence="17">
    <location>
        <begin position="1517"/>
        <end position="1696"/>
    </location>
</feature>
<dbReference type="EMBL" id="CAXLJM020000166">
    <property type="protein sequence ID" value="CAL8147961.1"/>
    <property type="molecule type" value="Genomic_DNA"/>
</dbReference>
<evidence type="ECO:0000256" key="12">
    <source>
        <dbReference type="PROSITE-ProRule" id="PRU00460"/>
    </source>
</evidence>
<feature type="domain" description="Ig-like" evidence="16">
    <location>
        <begin position="2417"/>
        <end position="2494"/>
    </location>
</feature>
<feature type="domain" description="Ig-like" evidence="16">
    <location>
        <begin position="2224"/>
        <end position="2305"/>
    </location>
</feature>
<keyword evidence="9" id="KW-0325">Glycoprotein</keyword>
<evidence type="ECO:0000313" key="18">
    <source>
        <dbReference type="EMBL" id="CAL8147961.1"/>
    </source>
</evidence>
<feature type="region of interest" description="Disordered" evidence="13">
    <location>
        <begin position="35"/>
        <end position="182"/>
    </location>
</feature>
<feature type="signal peptide" evidence="14">
    <location>
        <begin position="1"/>
        <end position="30"/>
    </location>
</feature>
<feature type="compositionally biased region" description="Basic and acidic residues" evidence="13">
    <location>
        <begin position="72"/>
        <end position="84"/>
    </location>
</feature>
<evidence type="ECO:0000256" key="8">
    <source>
        <dbReference type="ARBA" id="ARBA00023157"/>
    </source>
</evidence>
<dbReference type="InterPro" id="IPR000034">
    <property type="entry name" value="Laminin_IV"/>
</dbReference>
<feature type="disulfide bond" evidence="11">
    <location>
        <begin position="918"/>
        <end position="936"/>
    </location>
</feature>
<evidence type="ECO:0000256" key="11">
    <source>
        <dbReference type="PROSITE-ProRule" id="PRU00124"/>
    </source>
</evidence>
<dbReference type="Gene3D" id="2.60.40.10">
    <property type="entry name" value="Immunoglobulins"/>
    <property type="match status" value="8"/>
</dbReference>
<evidence type="ECO:0000256" key="5">
    <source>
        <dbReference type="ARBA" id="ARBA00022737"/>
    </source>
</evidence>
<dbReference type="PROSITE" id="PS51115">
    <property type="entry name" value="LAMININ_IVA"/>
    <property type="match status" value="3"/>
</dbReference>
<dbReference type="Pfam" id="PF13927">
    <property type="entry name" value="Ig_3"/>
    <property type="match status" value="7"/>
</dbReference>
<dbReference type="SUPFAM" id="SSF57184">
    <property type="entry name" value="Growth factor receptor domain"/>
    <property type="match status" value="1"/>
</dbReference>
<keyword evidence="8 12" id="KW-1015">Disulfide bond</keyword>
<dbReference type="Gene3D" id="2.10.25.10">
    <property type="entry name" value="Laminin"/>
    <property type="match status" value="3"/>
</dbReference>
<feature type="disulfide bond" evidence="11">
    <location>
        <begin position="871"/>
        <end position="883"/>
    </location>
</feature>
<feature type="disulfide bond" evidence="11">
    <location>
        <begin position="911"/>
        <end position="923"/>
    </location>
</feature>
<keyword evidence="6" id="KW-1133">Transmembrane helix</keyword>
<feature type="disulfide bond" evidence="11">
    <location>
        <begin position="640"/>
        <end position="652"/>
    </location>
</feature>
<evidence type="ECO:0000256" key="4">
    <source>
        <dbReference type="ARBA" id="ARBA00022729"/>
    </source>
</evidence>
<feature type="disulfide bond" evidence="11">
    <location>
        <begin position="619"/>
        <end position="634"/>
    </location>
</feature>
<feature type="disulfide bond" evidence="11">
    <location>
        <begin position="525"/>
        <end position="543"/>
    </location>
</feature>
<evidence type="ECO:0000256" key="3">
    <source>
        <dbReference type="ARBA" id="ARBA00022692"/>
    </source>
</evidence>
<feature type="domain" description="Ig-like" evidence="16">
    <location>
        <begin position="992"/>
        <end position="1074"/>
    </location>
</feature>
<feature type="disulfide bond" evidence="11">
    <location>
        <begin position="647"/>
        <end position="665"/>
    </location>
</feature>
<evidence type="ECO:0000256" key="7">
    <source>
        <dbReference type="ARBA" id="ARBA00023136"/>
    </source>
</evidence>
<keyword evidence="19" id="KW-1185">Reference proteome</keyword>
<feature type="disulfide bond" evidence="11">
    <location>
        <begin position="890"/>
        <end position="905"/>
    </location>
</feature>
<evidence type="ECO:0000256" key="6">
    <source>
        <dbReference type="ARBA" id="ARBA00022989"/>
    </source>
</evidence>
<feature type="disulfide bond" evidence="11">
    <location>
        <begin position="607"/>
        <end position="625"/>
    </location>
</feature>
<dbReference type="SUPFAM" id="SSF57424">
    <property type="entry name" value="LDL receptor-like module"/>
    <property type="match status" value="12"/>
</dbReference>
<comment type="caution">
    <text evidence="12">Lacks conserved residue(s) required for the propagation of feature annotation.</text>
</comment>
<dbReference type="Pfam" id="PF00053">
    <property type="entry name" value="EGF_laminin"/>
    <property type="match status" value="4"/>
</dbReference>
<feature type="domain" description="Laminin IV type A" evidence="17">
    <location>
        <begin position="1149"/>
        <end position="1332"/>
    </location>
</feature>
<feature type="domain" description="Laminin IV type A" evidence="17">
    <location>
        <begin position="1857"/>
        <end position="2038"/>
    </location>
</feature>
<dbReference type="SUPFAM" id="SSF57196">
    <property type="entry name" value="EGF/Laminin"/>
    <property type="match status" value="1"/>
</dbReference>
<feature type="disulfide bond" evidence="11">
    <location>
        <begin position="499"/>
        <end position="514"/>
    </location>
</feature>
<dbReference type="PANTHER" id="PTHR24270">
    <property type="entry name" value="LOW-DENSITY LIPOPROTEIN RECEPTOR-RELATED"/>
    <property type="match status" value="1"/>
</dbReference>
<dbReference type="Pfam" id="PF24973">
    <property type="entry name" value="EGF_LMN_ATRN"/>
    <property type="match status" value="1"/>
</dbReference>
<protein>
    <recommendedName>
        <fullName evidence="20">Basement membrane-specific heparan sulfate proteoglycan core protein</fullName>
    </recommendedName>
</protein>
<dbReference type="Gene3D" id="2.170.300.10">
    <property type="entry name" value="Tie2 ligand-binding domain superfamily"/>
    <property type="match status" value="2"/>
</dbReference>
<feature type="domain" description="Laminin EGF-like" evidence="15">
    <location>
        <begin position="1730"/>
        <end position="1776"/>
    </location>
</feature>
<dbReference type="Gene3D" id="4.10.400.10">
    <property type="entry name" value="Low-density Lipoprotein Receptor"/>
    <property type="match status" value="13"/>
</dbReference>
<feature type="disulfide bond" evidence="11">
    <location>
        <begin position="518"/>
        <end position="530"/>
    </location>
</feature>
<organism evidence="18 19">
    <name type="scientific">Orchesella dallaii</name>
    <dbReference type="NCBI Taxonomy" id="48710"/>
    <lineage>
        <taxon>Eukaryota</taxon>
        <taxon>Metazoa</taxon>
        <taxon>Ecdysozoa</taxon>
        <taxon>Arthropoda</taxon>
        <taxon>Hexapoda</taxon>
        <taxon>Collembola</taxon>
        <taxon>Entomobryomorpha</taxon>
        <taxon>Entomobryoidea</taxon>
        <taxon>Orchesellidae</taxon>
        <taxon>Orchesellinae</taxon>
        <taxon>Orchesella</taxon>
    </lineage>
</organism>
<dbReference type="Proteomes" id="UP001642540">
    <property type="component" value="Unassembled WGS sequence"/>
</dbReference>
<keyword evidence="5" id="KW-0677">Repeat</keyword>
<keyword evidence="7" id="KW-0472">Membrane</keyword>
<evidence type="ECO:0000256" key="10">
    <source>
        <dbReference type="ARBA" id="ARBA00023292"/>
    </source>
</evidence>
<feature type="domain" description="Ig-like" evidence="16">
    <location>
        <begin position="2122"/>
        <end position="2211"/>
    </location>
</feature>
<evidence type="ECO:0000256" key="14">
    <source>
        <dbReference type="SAM" id="SignalP"/>
    </source>
</evidence>
<accession>A0ABP1S961</accession>
<dbReference type="SMART" id="SM00281">
    <property type="entry name" value="LamB"/>
    <property type="match status" value="3"/>
</dbReference>
<evidence type="ECO:0000259" key="17">
    <source>
        <dbReference type="PROSITE" id="PS51115"/>
    </source>
</evidence>
<dbReference type="PROSITE" id="PS50835">
    <property type="entry name" value="IG_LIKE"/>
    <property type="match status" value="8"/>
</dbReference>
<dbReference type="PRINTS" id="PR00261">
    <property type="entry name" value="LDLRECEPTOR"/>
</dbReference>
<dbReference type="InterPro" id="IPR023415">
    <property type="entry name" value="LDLR_class-A_CS"/>
</dbReference>
<feature type="disulfide bond" evidence="11">
    <location>
        <begin position="487"/>
        <end position="505"/>
    </location>
</feature>
<dbReference type="PROSITE" id="PS50027">
    <property type="entry name" value="EGF_LAM_2"/>
    <property type="match status" value="1"/>
</dbReference>
<dbReference type="SMART" id="SM00409">
    <property type="entry name" value="IG"/>
    <property type="match status" value="8"/>
</dbReference>
<dbReference type="SMART" id="SM00192">
    <property type="entry name" value="LDLa"/>
    <property type="match status" value="13"/>
</dbReference>
<comment type="subcellular location">
    <subcellularLocation>
        <location evidence="2">Endomembrane system</location>
    </subcellularLocation>
    <subcellularLocation>
        <location evidence="1">Membrane</location>
        <topology evidence="1">Single-pass membrane protein</topology>
    </subcellularLocation>
</comment>
<feature type="disulfide bond" evidence="11">
    <location>
        <begin position="688"/>
        <end position="706"/>
    </location>
</feature>
<feature type="disulfide bond" evidence="11">
    <location>
        <begin position="974"/>
        <end position="989"/>
    </location>
</feature>
<evidence type="ECO:0008006" key="20">
    <source>
        <dbReference type="Google" id="ProtNLM"/>
    </source>
</evidence>
<evidence type="ECO:0000259" key="16">
    <source>
        <dbReference type="PROSITE" id="PS50835"/>
    </source>
</evidence>
<dbReference type="PROSITE" id="PS01248">
    <property type="entry name" value="EGF_LAM_1"/>
    <property type="match status" value="3"/>
</dbReference>
<feature type="disulfide bond" evidence="11">
    <location>
        <begin position="600"/>
        <end position="612"/>
    </location>
</feature>
<dbReference type="SUPFAM" id="SSF48726">
    <property type="entry name" value="Immunoglobulin"/>
    <property type="match status" value="8"/>
</dbReference>
<proteinExistence type="predicted"/>
<reference evidence="18 19" key="1">
    <citation type="submission" date="2024-08" db="EMBL/GenBank/DDBJ databases">
        <authorList>
            <person name="Cucini C."/>
            <person name="Frati F."/>
        </authorList>
    </citation>
    <scope>NUCLEOTIDE SEQUENCE [LARGE SCALE GENOMIC DNA]</scope>
</reference>
<feature type="disulfide bond" evidence="12">
    <location>
        <begin position="1749"/>
        <end position="1758"/>
    </location>
</feature>
<name>A0ABP1S961_9HEXA</name>
<evidence type="ECO:0000256" key="2">
    <source>
        <dbReference type="ARBA" id="ARBA00004308"/>
    </source>
</evidence>
<feature type="domain" description="Ig-like" evidence="16">
    <location>
        <begin position="2321"/>
        <end position="2409"/>
    </location>
</feature>
<dbReference type="SMART" id="SM00408">
    <property type="entry name" value="IGc2"/>
    <property type="match status" value="8"/>
</dbReference>
<dbReference type="CDD" id="cd00112">
    <property type="entry name" value="LDLa"/>
    <property type="match status" value="12"/>
</dbReference>
<gene>
    <name evidence="18" type="ORF">ODALV1_LOCUS31281</name>
</gene>
<feature type="domain" description="Ig-like" evidence="16">
    <location>
        <begin position="2506"/>
        <end position="2592"/>
    </location>
</feature>
<dbReference type="InterPro" id="IPR002049">
    <property type="entry name" value="LE_dom"/>
</dbReference>
<feature type="compositionally biased region" description="Low complexity" evidence="13">
    <location>
        <begin position="103"/>
        <end position="117"/>
    </location>
</feature>
<keyword evidence="3" id="KW-0812">Transmembrane</keyword>
<dbReference type="Pfam" id="PF00057">
    <property type="entry name" value="Ldl_recept_a"/>
    <property type="match status" value="12"/>
</dbReference>
<feature type="chain" id="PRO_5047166220" description="Basement membrane-specific heparan sulfate proteoglycan core protein" evidence="14">
    <location>
        <begin position="31"/>
        <end position="2704"/>
    </location>
</feature>
<evidence type="ECO:0000256" key="9">
    <source>
        <dbReference type="ARBA" id="ARBA00023180"/>
    </source>
</evidence>
<feature type="disulfide bond" evidence="11">
    <location>
        <begin position="303"/>
        <end position="321"/>
    </location>
</feature>
<dbReference type="Pfam" id="PF00052">
    <property type="entry name" value="Laminin_B"/>
    <property type="match status" value="3"/>
</dbReference>